<dbReference type="PANTHER" id="PTHR11695:SF294">
    <property type="entry name" value="RETICULON-4-INTERACTING PROTEIN 1, MITOCHONDRIAL"/>
    <property type="match status" value="1"/>
</dbReference>
<dbReference type="InterPro" id="IPR011032">
    <property type="entry name" value="GroES-like_sf"/>
</dbReference>
<dbReference type="SUPFAM" id="SSF51735">
    <property type="entry name" value="NAD(P)-binding Rossmann-fold domains"/>
    <property type="match status" value="1"/>
</dbReference>
<proteinExistence type="predicted"/>
<dbReference type="Gene3D" id="3.40.50.720">
    <property type="entry name" value="NAD(P)-binding Rossmann-like Domain"/>
    <property type="match status" value="1"/>
</dbReference>
<accession>A0A9P8LE99</accession>
<dbReference type="Pfam" id="PF08240">
    <property type="entry name" value="ADH_N"/>
    <property type="match status" value="1"/>
</dbReference>
<dbReference type="SUPFAM" id="SSF50129">
    <property type="entry name" value="GroES-like"/>
    <property type="match status" value="1"/>
</dbReference>
<protein>
    <recommendedName>
        <fullName evidence="1">Enoyl reductase (ER) domain-containing protein</fullName>
    </recommendedName>
</protein>
<dbReference type="CDD" id="cd08267">
    <property type="entry name" value="MDR1"/>
    <property type="match status" value="1"/>
</dbReference>
<name>A0A9P8LE99_9PEZI</name>
<gene>
    <name evidence="2" type="ORF">GP486_002861</name>
</gene>
<comment type="caution">
    <text evidence="2">The sequence shown here is derived from an EMBL/GenBank/DDBJ whole genome shotgun (WGS) entry which is preliminary data.</text>
</comment>
<dbReference type="InterPro" id="IPR013154">
    <property type="entry name" value="ADH-like_N"/>
</dbReference>
<dbReference type="PANTHER" id="PTHR11695">
    <property type="entry name" value="ALCOHOL DEHYDROGENASE RELATED"/>
    <property type="match status" value="1"/>
</dbReference>
<keyword evidence="3" id="KW-1185">Reference proteome</keyword>
<dbReference type="InterPro" id="IPR036291">
    <property type="entry name" value="NAD(P)-bd_dom_sf"/>
</dbReference>
<dbReference type="Gene3D" id="3.90.180.10">
    <property type="entry name" value="Medium-chain alcohol dehydrogenases, catalytic domain"/>
    <property type="match status" value="1"/>
</dbReference>
<dbReference type="EMBL" id="JAGHQM010000349">
    <property type="protein sequence ID" value="KAH0562447.1"/>
    <property type="molecule type" value="Genomic_DNA"/>
</dbReference>
<dbReference type="InterPro" id="IPR050700">
    <property type="entry name" value="YIM1/Zinc_Alcohol_DH_Fams"/>
</dbReference>
<dbReference type="GO" id="GO:0016491">
    <property type="term" value="F:oxidoreductase activity"/>
    <property type="evidence" value="ECO:0007669"/>
    <property type="project" value="InterPro"/>
</dbReference>
<dbReference type="Pfam" id="PF13602">
    <property type="entry name" value="ADH_zinc_N_2"/>
    <property type="match status" value="1"/>
</dbReference>
<dbReference type="GO" id="GO:0005739">
    <property type="term" value="C:mitochondrion"/>
    <property type="evidence" value="ECO:0007669"/>
    <property type="project" value="TreeGrafter"/>
</dbReference>
<feature type="domain" description="Enoyl reductase (ER)" evidence="1">
    <location>
        <begin position="11"/>
        <end position="328"/>
    </location>
</feature>
<dbReference type="InterPro" id="IPR020843">
    <property type="entry name" value="ER"/>
</dbReference>
<dbReference type="SMART" id="SM00829">
    <property type="entry name" value="PKS_ER"/>
    <property type="match status" value="1"/>
</dbReference>
<dbReference type="Proteomes" id="UP000750711">
    <property type="component" value="Unassembled WGS sequence"/>
</dbReference>
<reference evidence="2" key="1">
    <citation type="submission" date="2021-03" db="EMBL/GenBank/DDBJ databases">
        <title>Comparative genomics and phylogenomic investigation of the class Geoglossomycetes provide insights into ecological specialization and systematics.</title>
        <authorList>
            <person name="Melie T."/>
            <person name="Pirro S."/>
            <person name="Miller A.N."/>
            <person name="Quandt A."/>
        </authorList>
    </citation>
    <scope>NUCLEOTIDE SEQUENCE</scope>
    <source>
        <strain evidence="2">CAQ_001_2017</strain>
    </source>
</reference>
<dbReference type="AlphaFoldDB" id="A0A9P8LE99"/>
<evidence type="ECO:0000313" key="3">
    <source>
        <dbReference type="Proteomes" id="UP000750711"/>
    </source>
</evidence>
<organism evidence="2 3">
    <name type="scientific">Trichoglossum hirsutum</name>
    <dbReference type="NCBI Taxonomy" id="265104"/>
    <lineage>
        <taxon>Eukaryota</taxon>
        <taxon>Fungi</taxon>
        <taxon>Dikarya</taxon>
        <taxon>Ascomycota</taxon>
        <taxon>Pezizomycotina</taxon>
        <taxon>Geoglossomycetes</taxon>
        <taxon>Geoglossales</taxon>
        <taxon>Geoglossaceae</taxon>
        <taxon>Trichoglossum</taxon>
    </lineage>
</organism>
<evidence type="ECO:0000259" key="1">
    <source>
        <dbReference type="SMART" id="SM00829"/>
    </source>
</evidence>
<evidence type="ECO:0000313" key="2">
    <source>
        <dbReference type="EMBL" id="KAH0562447.1"/>
    </source>
</evidence>
<sequence>MRAWTHSRAGAPSSVLSLSSDVKTPTLSNPTDVLVRVTHASLSPGGSIMMQLAPFLIRTKPAIPELDFSGTLLAVGSGVPSLRNLSPGDAVFGSVTIGPHIKKGVGTLAECVVVDAGSVVKMPKGMSEGDAAGLGVSGSTALVLIRAADIKEGDKVMVNGASGGVGSFAVQMAKNIVGEGGKVVGVCSAGNAEAVKGLGADEVIDYAAHTPLHAYLETRYSSAPFAAIIDTHGVSDLYLHCAPFLSPGKPYATVGVAFGAYTVPSMLYAACAVKKNIWLPRVLGGGERDYVCVNVTADLEKLEKLAELAGEGKLKVFVDSRWGFEEVLKVG</sequence>